<evidence type="ECO:0000313" key="4">
    <source>
        <dbReference type="Proteomes" id="UP001071230"/>
    </source>
</evidence>
<dbReference type="SUPFAM" id="SSF53335">
    <property type="entry name" value="S-adenosyl-L-methionine-dependent methyltransferases"/>
    <property type="match status" value="1"/>
</dbReference>
<dbReference type="EMBL" id="LR746496">
    <property type="protein sequence ID" value="CAA7602294.1"/>
    <property type="molecule type" value="Genomic_DNA"/>
</dbReference>
<dbReference type="GO" id="GO:0032259">
    <property type="term" value="P:methylation"/>
    <property type="evidence" value="ECO:0007669"/>
    <property type="project" value="UniProtKB-KW"/>
</dbReference>
<dbReference type="PANTHER" id="PTHR43591">
    <property type="entry name" value="METHYLTRANSFERASE"/>
    <property type="match status" value="1"/>
</dbReference>
<dbReference type="PANTHER" id="PTHR43591:SF110">
    <property type="entry name" value="RHODANESE DOMAIN-CONTAINING PROTEIN"/>
    <property type="match status" value="1"/>
</dbReference>
<evidence type="ECO:0000259" key="1">
    <source>
        <dbReference type="Pfam" id="PF08241"/>
    </source>
</evidence>
<keyword evidence="2" id="KW-0808">Transferase</keyword>
<reference evidence="3" key="1">
    <citation type="submission" date="2014-11" db="EMBL/GenBank/DDBJ databases">
        <authorList>
            <person name="Hornung B.V."/>
        </authorList>
    </citation>
    <scope>NUCLEOTIDE SEQUENCE</scope>
    <source>
        <strain evidence="3">INE</strain>
    </source>
</reference>
<accession>A0A8S0WQ02</accession>
<dbReference type="RefSeq" id="WP_240985686.1">
    <property type="nucleotide sequence ID" value="NZ_CDGJ01000058.1"/>
</dbReference>
<protein>
    <submittedName>
        <fullName evidence="2">Methyltransferase type 11</fullName>
        <ecNumber evidence="2">2.1.1.-</ecNumber>
    </submittedName>
    <submittedName>
        <fullName evidence="3">Spermidine/spermine synthases family</fullName>
    </submittedName>
</protein>
<reference evidence="2" key="2">
    <citation type="submission" date="2020-01" db="EMBL/GenBank/DDBJ databases">
        <authorList>
            <person name="Hornung B."/>
        </authorList>
    </citation>
    <scope>NUCLEOTIDE SEQUENCE</scope>
    <source>
        <strain evidence="2">PacBioINE</strain>
    </source>
</reference>
<evidence type="ECO:0000313" key="3">
    <source>
        <dbReference type="EMBL" id="CEJ07488.1"/>
    </source>
</evidence>
<keyword evidence="4" id="KW-1185">Reference proteome</keyword>
<dbReference type="Gene3D" id="3.40.50.150">
    <property type="entry name" value="Vaccinia Virus protein VP39"/>
    <property type="match status" value="1"/>
</dbReference>
<name>A0A8S0WQ02_9FIRM</name>
<dbReference type="Proteomes" id="UP000836597">
    <property type="component" value="Chromosome"/>
</dbReference>
<dbReference type="Proteomes" id="UP001071230">
    <property type="component" value="Unassembled WGS sequence"/>
</dbReference>
<dbReference type="AlphaFoldDB" id="A0A8S0WQ02"/>
<proteinExistence type="predicted"/>
<dbReference type="CDD" id="cd02440">
    <property type="entry name" value="AdoMet_MTases"/>
    <property type="match status" value="1"/>
</dbReference>
<evidence type="ECO:0000313" key="2">
    <source>
        <dbReference type="EMBL" id="CAA7602294.1"/>
    </source>
</evidence>
<dbReference type="InterPro" id="IPR013216">
    <property type="entry name" value="Methyltransf_11"/>
</dbReference>
<organism evidence="2">
    <name type="scientific">Acididesulfobacillus acetoxydans</name>
    <dbReference type="NCBI Taxonomy" id="1561005"/>
    <lineage>
        <taxon>Bacteria</taxon>
        <taxon>Bacillati</taxon>
        <taxon>Bacillota</taxon>
        <taxon>Clostridia</taxon>
        <taxon>Eubacteriales</taxon>
        <taxon>Peptococcaceae</taxon>
        <taxon>Acididesulfobacillus</taxon>
    </lineage>
</organism>
<dbReference type="InterPro" id="IPR029063">
    <property type="entry name" value="SAM-dependent_MTases_sf"/>
</dbReference>
<keyword evidence="2" id="KW-0489">Methyltransferase</keyword>
<dbReference type="KEGG" id="aacx:DEACI_2968"/>
<dbReference type="EC" id="2.1.1.-" evidence="2"/>
<dbReference type="EMBL" id="CDGJ01000058">
    <property type="protein sequence ID" value="CEJ07488.1"/>
    <property type="molecule type" value="Genomic_DNA"/>
</dbReference>
<dbReference type="GO" id="GO:0008757">
    <property type="term" value="F:S-adenosylmethionine-dependent methyltransferase activity"/>
    <property type="evidence" value="ECO:0007669"/>
    <property type="project" value="InterPro"/>
</dbReference>
<gene>
    <name evidence="3" type="ORF">DEACI_1954</name>
    <name evidence="2" type="ORF">DEACI_2968</name>
</gene>
<dbReference type="Pfam" id="PF08241">
    <property type="entry name" value="Methyltransf_11"/>
    <property type="match status" value="1"/>
</dbReference>
<feature type="domain" description="Methyltransferase type 11" evidence="1">
    <location>
        <begin position="45"/>
        <end position="143"/>
    </location>
</feature>
<sequence length="176" mass="20373">MILNSLERFFMNQPLRTSSVEYYLKKIRFGKVGLTAGSLEQKKILEVGCGSGIWTEALLKHYDVKEVHAFDIDKKMVDLAYRRLSRYIPGKLLLSMGDVTDIDERNGSVDVAFDIAILHHVEDWQRAIREIARVLLPGGVFFFEEVNKKGLEGWFNRTFFRHPTDNRFSTEETDGR</sequence>